<dbReference type="InterPro" id="IPR011251">
    <property type="entry name" value="Luciferase-like_dom"/>
</dbReference>
<dbReference type="GO" id="GO:0005829">
    <property type="term" value="C:cytosol"/>
    <property type="evidence" value="ECO:0007669"/>
    <property type="project" value="TreeGrafter"/>
</dbReference>
<proteinExistence type="inferred from homology"/>
<dbReference type="GO" id="GO:0016705">
    <property type="term" value="F:oxidoreductase activity, acting on paired donors, with incorporation or reduction of molecular oxygen"/>
    <property type="evidence" value="ECO:0007669"/>
    <property type="project" value="InterPro"/>
</dbReference>
<dbReference type="PANTHER" id="PTHR30137:SF16">
    <property type="entry name" value="BLL0895 PROTEIN"/>
    <property type="match status" value="1"/>
</dbReference>
<sequence length="398" mass="44375">MALAIDNSCMASGCKRSKAACFELDFKREFEMDLGLFMMPLHDQKRNITDVLQQDREAIILADKLGFAEAWVGEHTTCSAEPIVDSLQFLATLIDATKNIKFATGVLNLPQQHPATVAGRVAQFDHLSRGRFIMGVGPGGLTSDMELFDTINMNRAEMVLDSVEIIHKIWASDPPYEIQGKYWKAVVKDQVIHSLGFGPMLKPYQKPYPPLAISVMSPSSSSAKQAGERGWEIVSANFTPASNVKTHWEQYAIGCSNAGRKVDRTKWRVARSILVTDTDQEAADYLAQDESAYGAYYDYIIEDMAVFKMLRVLKPSKETPDEAVTRKNCMDWMVLSGSPKTVLDKLVAFVDELGGPFGGLLMTQKDWDVPSVHRRTMELLALEVMPKLRQHVSAMQTA</sequence>
<evidence type="ECO:0000256" key="2">
    <source>
        <dbReference type="ARBA" id="ARBA00022630"/>
    </source>
</evidence>
<name>A0A963Z709_9PROT</name>
<dbReference type="Proteomes" id="UP000721844">
    <property type="component" value="Unassembled WGS sequence"/>
</dbReference>
<dbReference type="InterPro" id="IPR036661">
    <property type="entry name" value="Luciferase-like_sf"/>
</dbReference>
<dbReference type="PANTHER" id="PTHR30137">
    <property type="entry name" value="LUCIFERASE-LIKE MONOOXYGENASE"/>
    <property type="match status" value="1"/>
</dbReference>
<dbReference type="InterPro" id="IPR050766">
    <property type="entry name" value="Bact_Lucif_Oxidored"/>
</dbReference>
<dbReference type="GO" id="GO:0004497">
    <property type="term" value="F:monooxygenase activity"/>
    <property type="evidence" value="ECO:0007669"/>
    <property type="project" value="UniProtKB-KW"/>
</dbReference>
<feature type="domain" description="Luciferase-like" evidence="5">
    <location>
        <begin position="32"/>
        <end position="351"/>
    </location>
</feature>
<protein>
    <submittedName>
        <fullName evidence="6">LLM class flavin-dependent oxidoreductase</fullName>
    </submittedName>
</protein>
<keyword evidence="2" id="KW-0285">Flavoprotein</keyword>
<dbReference type="SUPFAM" id="SSF51679">
    <property type="entry name" value="Bacterial luciferase-like"/>
    <property type="match status" value="1"/>
</dbReference>
<evidence type="ECO:0000256" key="4">
    <source>
        <dbReference type="ARBA" id="ARBA00023033"/>
    </source>
</evidence>
<gene>
    <name evidence="6" type="ORF">ACELLULO517_26080</name>
</gene>
<evidence type="ECO:0000256" key="1">
    <source>
        <dbReference type="ARBA" id="ARBA00010426"/>
    </source>
</evidence>
<evidence type="ECO:0000259" key="5">
    <source>
        <dbReference type="Pfam" id="PF00296"/>
    </source>
</evidence>
<reference evidence="6 7" key="1">
    <citation type="journal article" date="2021" name="Microorganisms">
        <title>Acidisoma silvae sp. nov. and Acidisomacellulosilytica sp. nov., Two Acidophilic Bacteria Isolated from Decaying Wood, Hydrolyzing Cellulose and Producing Poly-3-hydroxybutyrate.</title>
        <authorList>
            <person name="Mieszkin S."/>
            <person name="Pouder E."/>
            <person name="Uroz S."/>
            <person name="Simon-Colin C."/>
            <person name="Alain K."/>
        </authorList>
    </citation>
    <scope>NUCLEOTIDE SEQUENCE [LARGE SCALE GENOMIC DNA]</scope>
    <source>
        <strain evidence="6 7">HW T5.17</strain>
    </source>
</reference>
<evidence type="ECO:0000313" key="7">
    <source>
        <dbReference type="Proteomes" id="UP000721844"/>
    </source>
</evidence>
<keyword evidence="3" id="KW-0560">Oxidoreductase</keyword>
<dbReference type="Gene3D" id="3.20.20.30">
    <property type="entry name" value="Luciferase-like domain"/>
    <property type="match status" value="1"/>
</dbReference>
<keyword evidence="4" id="KW-0503">Monooxygenase</keyword>
<keyword evidence="7" id="KW-1185">Reference proteome</keyword>
<comment type="caution">
    <text evidence="6">The sequence shown here is derived from an EMBL/GenBank/DDBJ whole genome shotgun (WGS) entry which is preliminary data.</text>
</comment>
<dbReference type="EMBL" id="JAESVA010000016">
    <property type="protein sequence ID" value="MCB8883746.1"/>
    <property type="molecule type" value="Genomic_DNA"/>
</dbReference>
<organism evidence="6 7">
    <name type="scientific">Acidisoma cellulosilyticum</name>
    <dbReference type="NCBI Taxonomy" id="2802395"/>
    <lineage>
        <taxon>Bacteria</taxon>
        <taxon>Pseudomonadati</taxon>
        <taxon>Pseudomonadota</taxon>
        <taxon>Alphaproteobacteria</taxon>
        <taxon>Acetobacterales</taxon>
        <taxon>Acidocellaceae</taxon>
        <taxon>Acidisoma</taxon>
    </lineage>
</organism>
<dbReference type="RefSeq" id="WP_227310442.1">
    <property type="nucleotide sequence ID" value="NZ_JAESVA010000016.1"/>
</dbReference>
<accession>A0A963Z709</accession>
<evidence type="ECO:0000313" key="6">
    <source>
        <dbReference type="EMBL" id="MCB8883746.1"/>
    </source>
</evidence>
<dbReference type="Pfam" id="PF00296">
    <property type="entry name" value="Bac_luciferase"/>
    <property type="match status" value="1"/>
</dbReference>
<comment type="similarity">
    <text evidence="1">Belongs to the bacterial luciferase oxidoreductase family.</text>
</comment>
<evidence type="ECO:0000256" key="3">
    <source>
        <dbReference type="ARBA" id="ARBA00023002"/>
    </source>
</evidence>
<dbReference type="AlphaFoldDB" id="A0A963Z709"/>